<evidence type="ECO:0000256" key="10">
    <source>
        <dbReference type="ARBA" id="ARBA00039098"/>
    </source>
</evidence>
<evidence type="ECO:0000256" key="12">
    <source>
        <dbReference type="ARBA" id="ARBA00048610"/>
    </source>
</evidence>
<dbReference type="InterPro" id="IPR027417">
    <property type="entry name" value="P-loop_NTPase"/>
</dbReference>
<keyword evidence="5 14" id="KW-0067">ATP-binding</keyword>
<feature type="domain" description="ABC transporter" evidence="13">
    <location>
        <begin position="6"/>
        <end position="257"/>
    </location>
</feature>
<dbReference type="InterPro" id="IPR017871">
    <property type="entry name" value="ABC_transporter-like_CS"/>
</dbReference>
<organism evidence="14 15">
    <name type="scientific">Natribaculum luteum</name>
    <dbReference type="NCBI Taxonomy" id="1586232"/>
    <lineage>
        <taxon>Archaea</taxon>
        <taxon>Methanobacteriati</taxon>
        <taxon>Methanobacteriota</taxon>
        <taxon>Stenosarchaea group</taxon>
        <taxon>Halobacteria</taxon>
        <taxon>Halobacteriales</taxon>
        <taxon>Natrialbaceae</taxon>
        <taxon>Natribaculum</taxon>
    </lineage>
</organism>
<dbReference type="CDD" id="cd03257">
    <property type="entry name" value="ABC_NikE_OppD_transporters"/>
    <property type="match status" value="1"/>
</dbReference>
<dbReference type="AlphaFoldDB" id="A0ABD5NWC6"/>
<sequence>MTEPLLSVSNLRTQFRTDRETVRAVDGVDFDVFRGETLAIVGESGSGKTVACESITRLLEEPPAELVDGEVVFDGVDLTTLPEATLREIRGNRIAHVFQNPQRSLSPVYTVGEQLVEAMAIHDVASGTAARERAVGLLDRVGIPRPSVRVDEYPHQFSGGMRQRVAIAIALAAEPDLLVADEPTTALDVTVQAQLLELLTDLQETLELAVILVTHDFRVVAELADRVVVMYDGKVMERGSVGDVFDGPAHPYTQALFGGEDVADRRVDDADDTAPTVGCRFHRECPHAIPDCRRGDQPPLRPTGTGQRAACVYYDERHDSSVVRGRRLEREVTSDDR</sequence>
<dbReference type="InterPro" id="IPR013563">
    <property type="entry name" value="Oligopep_ABC_C"/>
</dbReference>
<comment type="subcellular location">
    <subcellularLocation>
        <location evidence="1">Cell membrane</location>
        <topology evidence="1">Peripheral membrane protein</topology>
    </subcellularLocation>
</comment>
<evidence type="ECO:0000256" key="11">
    <source>
        <dbReference type="ARBA" id="ARBA00044143"/>
    </source>
</evidence>
<dbReference type="RefSeq" id="WP_246967720.1">
    <property type="nucleotide sequence ID" value="NZ_CP095397.1"/>
</dbReference>
<evidence type="ECO:0000313" key="14">
    <source>
        <dbReference type="EMBL" id="MFC4246252.1"/>
    </source>
</evidence>
<dbReference type="GO" id="GO:0015413">
    <property type="term" value="F:ABC-type nickel transporter activity"/>
    <property type="evidence" value="ECO:0007669"/>
    <property type="project" value="UniProtKB-EC"/>
</dbReference>
<dbReference type="PANTHER" id="PTHR43297">
    <property type="entry name" value="OLIGOPEPTIDE TRANSPORT ATP-BINDING PROTEIN APPD"/>
    <property type="match status" value="1"/>
</dbReference>
<keyword evidence="6" id="KW-1278">Translocase</keyword>
<keyword evidence="4" id="KW-0547">Nucleotide-binding</keyword>
<dbReference type="GeneID" id="71854973"/>
<dbReference type="SMART" id="SM00382">
    <property type="entry name" value="AAA"/>
    <property type="match status" value="1"/>
</dbReference>
<dbReference type="PANTHER" id="PTHR43297:SF13">
    <property type="entry name" value="NICKEL ABC TRANSPORTER, ATP-BINDING PROTEIN"/>
    <property type="match status" value="1"/>
</dbReference>
<dbReference type="InterPro" id="IPR050388">
    <property type="entry name" value="ABC_Ni/Peptide_Import"/>
</dbReference>
<evidence type="ECO:0000256" key="6">
    <source>
        <dbReference type="ARBA" id="ARBA00022967"/>
    </source>
</evidence>
<evidence type="ECO:0000256" key="1">
    <source>
        <dbReference type="ARBA" id="ARBA00004202"/>
    </source>
</evidence>
<dbReference type="Proteomes" id="UP001595821">
    <property type="component" value="Unassembled WGS sequence"/>
</dbReference>
<keyword evidence="2" id="KW-0813">Transport</keyword>
<keyword evidence="3" id="KW-1003">Cell membrane</keyword>
<evidence type="ECO:0000256" key="4">
    <source>
        <dbReference type="ARBA" id="ARBA00022741"/>
    </source>
</evidence>
<dbReference type="GO" id="GO:0005886">
    <property type="term" value="C:plasma membrane"/>
    <property type="evidence" value="ECO:0007669"/>
    <property type="project" value="UniProtKB-SubCell"/>
</dbReference>
<evidence type="ECO:0000256" key="7">
    <source>
        <dbReference type="ARBA" id="ARBA00023065"/>
    </source>
</evidence>
<reference evidence="14 15" key="1">
    <citation type="journal article" date="2014" name="Int. J. Syst. Evol. Microbiol.">
        <title>Complete genome sequence of Corynebacterium casei LMG S-19264T (=DSM 44701T), isolated from a smear-ripened cheese.</title>
        <authorList>
            <consortium name="US DOE Joint Genome Institute (JGI-PGF)"/>
            <person name="Walter F."/>
            <person name="Albersmeier A."/>
            <person name="Kalinowski J."/>
            <person name="Ruckert C."/>
        </authorList>
    </citation>
    <scope>NUCLEOTIDE SEQUENCE [LARGE SCALE GENOMIC DNA]</scope>
    <source>
        <strain evidence="14 15">IBRC-M 10912</strain>
    </source>
</reference>
<dbReference type="EMBL" id="JBHSDJ010000013">
    <property type="protein sequence ID" value="MFC4246252.1"/>
    <property type="molecule type" value="Genomic_DNA"/>
</dbReference>
<dbReference type="PROSITE" id="PS50893">
    <property type="entry name" value="ABC_TRANSPORTER_2"/>
    <property type="match status" value="1"/>
</dbReference>
<dbReference type="EC" id="7.2.2.11" evidence="10"/>
<dbReference type="PROSITE" id="PS00211">
    <property type="entry name" value="ABC_TRANSPORTER_1"/>
    <property type="match status" value="1"/>
</dbReference>
<evidence type="ECO:0000256" key="3">
    <source>
        <dbReference type="ARBA" id="ARBA00022475"/>
    </source>
</evidence>
<accession>A0ABD5NWC6</accession>
<dbReference type="Pfam" id="PF08352">
    <property type="entry name" value="oligo_HPY"/>
    <property type="match status" value="1"/>
</dbReference>
<dbReference type="GO" id="GO:0005524">
    <property type="term" value="F:ATP binding"/>
    <property type="evidence" value="ECO:0007669"/>
    <property type="project" value="UniProtKB-KW"/>
</dbReference>
<comment type="caution">
    <text evidence="14">The sequence shown here is derived from an EMBL/GenBank/DDBJ whole genome shotgun (WGS) entry which is preliminary data.</text>
</comment>
<dbReference type="InterPro" id="IPR003593">
    <property type="entry name" value="AAA+_ATPase"/>
</dbReference>
<gene>
    <name evidence="14" type="ORF">ACFOZ7_04485</name>
</gene>
<dbReference type="Gene3D" id="3.40.50.300">
    <property type="entry name" value="P-loop containing nucleotide triphosphate hydrolases"/>
    <property type="match status" value="1"/>
</dbReference>
<evidence type="ECO:0000256" key="8">
    <source>
        <dbReference type="ARBA" id="ARBA00023136"/>
    </source>
</evidence>
<evidence type="ECO:0000256" key="2">
    <source>
        <dbReference type="ARBA" id="ARBA00022448"/>
    </source>
</evidence>
<evidence type="ECO:0000313" key="15">
    <source>
        <dbReference type="Proteomes" id="UP001595821"/>
    </source>
</evidence>
<name>A0ABD5NWC6_9EURY</name>
<protein>
    <recommendedName>
        <fullName evidence="11">Nickel import system ATP-binding protein NikD</fullName>
        <ecNumber evidence="10">7.2.2.11</ecNumber>
    </recommendedName>
</protein>
<evidence type="ECO:0000259" key="13">
    <source>
        <dbReference type="PROSITE" id="PS50893"/>
    </source>
</evidence>
<dbReference type="InterPro" id="IPR003439">
    <property type="entry name" value="ABC_transporter-like_ATP-bd"/>
</dbReference>
<evidence type="ECO:0000256" key="9">
    <source>
        <dbReference type="ARBA" id="ARBA00038669"/>
    </source>
</evidence>
<dbReference type="SUPFAM" id="SSF52540">
    <property type="entry name" value="P-loop containing nucleoside triphosphate hydrolases"/>
    <property type="match status" value="1"/>
</dbReference>
<proteinExistence type="predicted"/>
<dbReference type="FunFam" id="3.40.50.300:FF:000016">
    <property type="entry name" value="Oligopeptide ABC transporter ATP-binding component"/>
    <property type="match status" value="1"/>
</dbReference>
<dbReference type="Pfam" id="PF00005">
    <property type="entry name" value="ABC_tran"/>
    <property type="match status" value="1"/>
</dbReference>
<keyword evidence="7" id="KW-0406">Ion transport</keyword>
<evidence type="ECO:0000256" key="5">
    <source>
        <dbReference type="ARBA" id="ARBA00022840"/>
    </source>
</evidence>
<comment type="catalytic activity">
    <reaction evidence="12">
        <text>Ni(2+)(out) + ATP + H2O = Ni(2+)(in) + ADP + phosphate + H(+)</text>
        <dbReference type="Rhea" id="RHEA:15557"/>
        <dbReference type="ChEBI" id="CHEBI:15377"/>
        <dbReference type="ChEBI" id="CHEBI:15378"/>
        <dbReference type="ChEBI" id="CHEBI:30616"/>
        <dbReference type="ChEBI" id="CHEBI:43474"/>
        <dbReference type="ChEBI" id="CHEBI:49786"/>
        <dbReference type="ChEBI" id="CHEBI:456216"/>
        <dbReference type="EC" id="7.2.2.11"/>
    </reaction>
    <physiologicalReaction direction="left-to-right" evidence="12">
        <dbReference type="Rhea" id="RHEA:15558"/>
    </physiologicalReaction>
</comment>
<keyword evidence="8" id="KW-0472">Membrane</keyword>
<comment type="subunit">
    <text evidence="9">The complex is composed of two ATP-binding proteins (NikD and NikE), two transmembrane proteins (NikB and NikC) and a solute-binding protein (NikA).</text>
</comment>